<accession>G7WAP9</accession>
<dbReference type="Gene3D" id="3.40.50.300">
    <property type="entry name" value="P-loop containing nucleotide triphosphate hydrolases"/>
    <property type="match status" value="1"/>
</dbReference>
<dbReference type="Gene3D" id="1.10.10.60">
    <property type="entry name" value="Homeodomain-like"/>
    <property type="match status" value="1"/>
</dbReference>
<dbReference type="Pfam" id="PF00158">
    <property type="entry name" value="Sigma54_activat"/>
    <property type="match status" value="1"/>
</dbReference>
<dbReference type="SMART" id="SM00382">
    <property type="entry name" value="AAA"/>
    <property type="match status" value="1"/>
</dbReference>
<dbReference type="SMART" id="SM00091">
    <property type="entry name" value="PAS"/>
    <property type="match status" value="1"/>
</dbReference>
<dbReference type="InterPro" id="IPR027417">
    <property type="entry name" value="P-loop_NTPase"/>
</dbReference>
<sequence>MLNLLDVSSQDFVVCPINSDLEQLINKISGKDIKYIIVYQEDSILGILSVSNLLHEIIINKKTKVTHKQFTNDKLRYEKSFTIISKDLPLSKIKDNKDIVVIVNNENYPLGIIDGECTPDIKQTLLEYQKIFENLEEEIFVTDQHGYVLRLNPAAERVCGVLARDVVGRHVRDLEREGLFSSSITMHVLRQKKKVNMMQQLKSGKTVLSTAIPILNDEGEIVRVISTSKDYQEINKIKAELEEKKTELEEKNTELARKTQELSILRQEIFSNVNLIYKSNEMKTIRNTIFKIAPLALTVLIQGESGVGKEVISKAIHHASPMRDQPFIKINCSLIPEHLIESELFGYESGAFTGATKGGKIGKIELANNGTLFLDEIGEVPLMIQVKLLEFLQDQEICKVGGTKRIKIDTRIIAATNRNLQDMVNDGLFRKDLYYRLNVVPINIPPLRERKEDIPALVRYFLNVFNNKYGMNKIIDPEVMQALYNYSWPGNVRELEHVLERAIVISETELIRLEALQNSLELKGNKRIACPDLMPLKLAKSQLEEQMVRNAYELCKSTYKAAKLLEVDQSTVVKLLKKYRNNP</sequence>
<dbReference type="CDD" id="cd00009">
    <property type="entry name" value="AAA"/>
    <property type="match status" value="1"/>
</dbReference>
<dbReference type="PROSITE" id="PS00688">
    <property type="entry name" value="SIGMA54_INTERACT_3"/>
    <property type="match status" value="1"/>
</dbReference>
<dbReference type="SUPFAM" id="SSF52540">
    <property type="entry name" value="P-loop containing nucleoside triphosphate hydrolases"/>
    <property type="match status" value="1"/>
</dbReference>
<dbReference type="PANTHER" id="PTHR32071">
    <property type="entry name" value="TRANSCRIPTIONAL REGULATORY PROTEIN"/>
    <property type="match status" value="1"/>
</dbReference>
<dbReference type="Gene3D" id="3.30.450.20">
    <property type="entry name" value="PAS domain"/>
    <property type="match status" value="1"/>
</dbReference>
<keyword evidence="3" id="KW-0805">Transcription regulation</keyword>
<dbReference type="Proteomes" id="UP000006346">
    <property type="component" value="Chromosome"/>
</dbReference>
<dbReference type="GO" id="GO:0003677">
    <property type="term" value="F:DNA binding"/>
    <property type="evidence" value="ECO:0007669"/>
    <property type="project" value="UniProtKB-KW"/>
</dbReference>
<dbReference type="SUPFAM" id="SSF54631">
    <property type="entry name" value="CBS-domain pair"/>
    <property type="match status" value="1"/>
</dbReference>
<proteinExistence type="predicted"/>
<dbReference type="Pfam" id="PF00571">
    <property type="entry name" value="CBS"/>
    <property type="match status" value="1"/>
</dbReference>
<dbReference type="InterPro" id="IPR000644">
    <property type="entry name" value="CBS_dom"/>
</dbReference>
<keyword evidence="1" id="KW-0547">Nucleotide-binding</keyword>
<organism evidence="10 11">
    <name type="scientific">Desulfosporosinus orientis (strain ATCC 19365 / DSM 765 / NCIMB 8382 / VKM B-1628 / Singapore I)</name>
    <name type="common">Desulfotomaculum orientis</name>
    <dbReference type="NCBI Taxonomy" id="768706"/>
    <lineage>
        <taxon>Bacteria</taxon>
        <taxon>Bacillati</taxon>
        <taxon>Bacillota</taxon>
        <taxon>Clostridia</taxon>
        <taxon>Eubacteriales</taxon>
        <taxon>Desulfitobacteriaceae</taxon>
        <taxon>Desulfosporosinus</taxon>
    </lineage>
</organism>
<dbReference type="AlphaFoldDB" id="G7WAP9"/>
<dbReference type="CDD" id="cd00130">
    <property type="entry name" value="PAS"/>
    <property type="match status" value="1"/>
</dbReference>
<reference evidence="11" key="1">
    <citation type="submission" date="2011-11" db="EMBL/GenBank/DDBJ databases">
        <title>Complete sequence of Desulfosporosinus orientis DSM 765.</title>
        <authorList>
            <person name="Lucas S."/>
            <person name="Han J."/>
            <person name="Lapidus A."/>
            <person name="Cheng J.-F."/>
            <person name="Goodwin L."/>
            <person name="Pitluck S."/>
            <person name="Peters L."/>
            <person name="Ovchinnikova G."/>
            <person name="Teshima H."/>
            <person name="Detter J.C."/>
            <person name="Han C."/>
            <person name="Tapia R."/>
            <person name="Land M."/>
            <person name="Hauser L."/>
            <person name="Kyrpides N."/>
            <person name="Ivanova N."/>
            <person name="Pagani I."/>
            <person name="Pester M."/>
            <person name="Spring S."/>
            <person name="Ollivier B."/>
            <person name="Rattei T."/>
            <person name="Klenk H.-P."/>
            <person name="Wagner M."/>
            <person name="Loy A."/>
            <person name="Woyke T."/>
        </authorList>
    </citation>
    <scope>NUCLEOTIDE SEQUENCE [LARGE SCALE GENOMIC DNA]</scope>
    <source>
        <strain evidence="11">ATCC 19365 / DSM 765 / NCIMB 8382 / VKM B-1628</strain>
    </source>
</reference>
<dbReference type="Pfam" id="PF25601">
    <property type="entry name" value="AAA_lid_14"/>
    <property type="match status" value="1"/>
</dbReference>
<dbReference type="InterPro" id="IPR025943">
    <property type="entry name" value="Sigma_54_int_dom_ATP-bd_2"/>
</dbReference>
<dbReference type="InterPro" id="IPR058031">
    <property type="entry name" value="AAA_lid_NorR"/>
</dbReference>
<dbReference type="FunFam" id="3.40.50.300:FF:000006">
    <property type="entry name" value="DNA-binding transcriptional regulator NtrC"/>
    <property type="match status" value="1"/>
</dbReference>
<dbReference type="HOGENOM" id="CLU_000445_8_1_9"/>
<dbReference type="EMBL" id="CP003108">
    <property type="protein sequence ID" value="AET66817.1"/>
    <property type="molecule type" value="Genomic_DNA"/>
</dbReference>
<feature type="coiled-coil region" evidence="6">
    <location>
        <begin position="231"/>
        <end position="268"/>
    </location>
</feature>
<protein>
    <submittedName>
        <fullName evidence="10">PAS domain S-box</fullName>
    </submittedName>
</protein>
<dbReference type="STRING" id="768706.Desor_1150"/>
<evidence type="ECO:0000259" key="7">
    <source>
        <dbReference type="PROSITE" id="PS50045"/>
    </source>
</evidence>
<dbReference type="RefSeq" id="WP_014183638.1">
    <property type="nucleotide sequence ID" value="NC_016584.1"/>
</dbReference>
<dbReference type="NCBIfam" id="TIGR00229">
    <property type="entry name" value="sensory_box"/>
    <property type="match status" value="1"/>
</dbReference>
<dbReference type="SUPFAM" id="SSF46689">
    <property type="entry name" value="Homeodomain-like"/>
    <property type="match status" value="1"/>
</dbReference>
<evidence type="ECO:0000256" key="1">
    <source>
        <dbReference type="ARBA" id="ARBA00022741"/>
    </source>
</evidence>
<dbReference type="GO" id="GO:0006355">
    <property type="term" value="P:regulation of DNA-templated transcription"/>
    <property type="evidence" value="ECO:0007669"/>
    <property type="project" value="InterPro"/>
</dbReference>
<dbReference type="PROSITE" id="PS00675">
    <property type="entry name" value="SIGMA54_INTERACT_1"/>
    <property type="match status" value="1"/>
</dbReference>
<dbReference type="PROSITE" id="PS50112">
    <property type="entry name" value="PAS"/>
    <property type="match status" value="1"/>
</dbReference>
<dbReference type="PROSITE" id="PS00676">
    <property type="entry name" value="SIGMA54_INTERACT_2"/>
    <property type="match status" value="1"/>
</dbReference>
<keyword evidence="4" id="KW-0238">DNA-binding</keyword>
<dbReference type="GO" id="GO:0005524">
    <property type="term" value="F:ATP binding"/>
    <property type="evidence" value="ECO:0007669"/>
    <property type="project" value="UniProtKB-KW"/>
</dbReference>
<gene>
    <name evidence="10" type="ordered locus">Desor_1150</name>
</gene>
<dbReference type="InterPro" id="IPR046342">
    <property type="entry name" value="CBS_dom_sf"/>
</dbReference>
<reference evidence="10 11" key="2">
    <citation type="journal article" date="2012" name="J. Bacteriol.">
        <title>Complete genome sequences of Desulfosporosinus orientis DSM765T, Desulfosporosinus youngiae DSM17734T, Desulfosporosinus meridiei DSM13257T, and Desulfosporosinus acidiphilus DSM22704T.</title>
        <authorList>
            <person name="Pester M."/>
            <person name="Brambilla E."/>
            <person name="Alazard D."/>
            <person name="Rattei T."/>
            <person name="Weinmaier T."/>
            <person name="Han J."/>
            <person name="Lucas S."/>
            <person name="Lapidus A."/>
            <person name="Cheng J.F."/>
            <person name="Goodwin L."/>
            <person name="Pitluck S."/>
            <person name="Peters L."/>
            <person name="Ovchinnikova G."/>
            <person name="Teshima H."/>
            <person name="Detter J.C."/>
            <person name="Han C.S."/>
            <person name="Tapia R."/>
            <person name="Land M.L."/>
            <person name="Hauser L."/>
            <person name="Kyrpides N.C."/>
            <person name="Ivanova N.N."/>
            <person name="Pagani I."/>
            <person name="Huntmann M."/>
            <person name="Wei C.L."/>
            <person name="Davenport K.W."/>
            <person name="Daligault H."/>
            <person name="Chain P.S."/>
            <person name="Chen A."/>
            <person name="Mavromatis K."/>
            <person name="Markowitz V."/>
            <person name="Szeto E."/>
            <person name="Mikhailova N."/>
            <person name="Pati A."/>
            <person name="Wagner M."/>
            <person name="Woyke T."/>
            <person name="Ollivier B."/>
            <person name="Klenk H.P."/>
            <person name="Spring S."/>
            <person name="Loy A."/>
        </authorList>
    </citation>
    <scope>NUCLEOTIDE SEQUENCE [LARGE SCALE GENOMIC DNA]</scope>
    <source>
        <strain evidence="11">ATCC 19365 / DSM 765 / NCIMB 8382 / VKM B-1628</strain>
    </source>
</reference>
<dbReference type="Gene3D" id="1.10.8.60">
    <property type="match status" value="1"/>
</dbReference>
<evidence type="ECO:0000256" key="2">
    <source>
        <dbReference type="ARBA" id="ARBA00022840"/>
    </source>
</evidence>
<keyword evidence="5" id="KW-0804">Transcription</keyword>
<evidence type="ECO:0000259" key="8">
    <source>
        <dbReference type="PROSITE" id="PS50112"/>
    </source>
</evidence>
<keyword evidence="11" id="KW-1185">Reference proteome</keyword>
<dbReference type="eggNOG" id="COG3829">
    <property type="taxonomic scope" value="Bacteria"/>
</dbReference>
<dbReference type="InterPro" id="IPR000700">
    <property type="entry name" value="PAS-assoc_C"/>
</dbReference>
<dbReference type="InterPro" id="IPR035965">
    <property type="entry name" value="PAS-like_dom_sf"/>
</dbReference>
<evidence type="ECO:0000313" key="11">
    <source>
        <dbReference type="Proteomes" id="UP000006346"/>
    </source>
</evidence>
<dbReference type="InterPro" id="IPR000014">
    <property type="entry name" value="PAS"/>
</dbReference>
<dbReference type="PROSITE" id="PS50113">
    <property type="entry name" value="PAC"/>
    <property type="match status" value="1"/>
</dbReference>
<dbReference type="PANTHER" id="PTHR32071:SF57">
    <property type="entry name" value="C4-DICARBOXYLATE TRANSPORT TRANSCRIPTIONAL REGULATORY PROTEIN DCTD"/>
    <property type="match status" value="1"/>
</dbReference>
<name>G7WAP9_DESOD</name>
<dbReference type="InterPro" id="IPR003593">
    <property type="entry name" value="AAA+_ATPase"/>
</dbReference>
<keyword evidence="6" id="KW-0175">Coiled coil</keyword>
<evidence type="ECO:0000256" key="4">
    <source>
        <dbReference type="ARBA" id="ARBA00023125"/>
    </source>
</evidence>
<feature type="domain" description="PAC" evidence="9">
    <location>
        <begin position="191"/>
        <end position="243"/>
    </location>
</feature>
<dbReference type="InterPro" id="IPR025944">
    <property type="entry name" value="Sigma_54_int_dom_CS"/>
</dbReference>
<evidence type="ECO:0000259" key="9">
    <source>
        <dbReference type="PROSITE" id="PS50113"/>
    </source>
</evidence>
<dbReference type="KEGG" id="dor:Desor_1150"/>
<evidence type="ECO:0000256" key="5">
    <source>
        <dbReference type="ARBA" id="ARBA00023163"/>
    </source>
</evidence>
<keyword evidence="2" id="KW-0067">ATP-binding</keyword>
<feature type="domain" description="PAS" evidence="8">
    <location>
        <begin position="124"/>
        <end position="174"/>
    </location>
</feature>
<evidence type="ECO:0000256" key="3">
    <source>
        <dbReference type="ARBA" id="ARBA00023015"/>
    </source>
</evidence>
<dbReference type="InterPro" id="IPR009057">
    <property type="entry name" value="Homeodomain-like_sf"/>
</dbReference>
<feature type="domain" description="Sigma-54 factor interaction" evidence="7">
    <location>
        <begin position="275"/>
        <end position="504"/>
    </location>
</feature>
<evidence type="ECO:0000313" key="10">
    <source>
        <dbReference type="EMBL" id="AET66817.1"/>
    </source>
</evidence>
<dbReference type="SUPFAM" id="SSF55785">
    <property type="entry name" value="PYP-like sensor domain (PAS domain)"/>
    <property type="match status" value="1"/>
</dbReference>
<evidence type="ECO:0000256" key="6">
    <source>
        <dbReference type="SAM" id="Coils"/>
    </source>
</evidence>
<dbReference type="PATRIC" id="fig|768706.3.peg.1133"/>
<dbReference type="PROSITE" id="PS50045">
    <property type="entry name" value="SIGMA54_INTERACT_4"/>
    <property type="match status" value="1"/>
</dbReference>
<dbReference type="InterPro" id="IPR002078">
    <property type="entry name" value="Sigma_54_int"/>
</dbReference>
<dbReference type="InterPro" id="IPR025662">
    <property type="entry name" value="Sigma_54_int_dom_ATP-bd_1"/>
</dbReference>
<dbReference type="Pfam" id="PF13426">
    <property type="entry name" value="PAS_9"/>
    <property type="match status" value="1"/>
</dbReference>